<evidence type="ECO:0000256" key="2">
    <source>
        <dbReference type="SAM" id="MobiDB-lite"/>
    </source>
</evidence>
<dbReference type="CDD" id="cd16398">
    <property type="entry name" value="KorB_N_like"/>
    <property type="match status" value="1"/>
</dbReference>
<feature type="compositionally biased region" description="Acidic residues" evidence="2">
    <location>
        <begin position="262"/>
        <end position="276"/>
    </location>
</feature>
<proteinExistence type="inferred from homology"/>
<feature type="domain" description="ParB-like N-terminal" evidence="3">
    <location>
        <begin position="45"/>
        <end position="138"/>
    </location>
</feature>
<protein>
    <submittedName>
        <fullName evidence="4">ParB/RepB/Spo0J family partition protein</fullName>
    </submittedName>
</protein>
<evidence type="ECO:0000313" key="4">
    <source>
        <dbReference type="EMBL" id="MQT74823.1"/>
    </source>
</evidence>
<dbReference type="InterPro" id="IPR037048">
    <property type="entry name" value="KorB_C_sf"/>
</dbReference>
<dbReference type="Pfam" id="PF02195">
    <property type="entry name" value="ParB_N"/>
    <property type="match status" value="1"/>
</dbReference>
<comment type="similarity">
    <text evidence="1">Belongs to the ParB family.</text>
</comment>
<dbReference type="GO" id="GO:0045892">
    <property type="term" value="P:negative regulation of DNA-templated transcription"/>
    <property type="evidence" value="ECO:0007669"/>
    <property type="project" value="InterPro"/>
</dbReference>
<dbReference type="GO" id="GO:0003677">
    <property type="term" value="F:DNA binding"/>
    <property type="evidence" value="ECO:0007669"/>
    <property type="project" value="InterPro"/>
</dbReference>
<dbReference type="SUPFAM" id="SSF110849">
    <property type="entry name" value="ParB/Sulfiredoxin"/>
    <property type="match status" value="1"/>
</dbReference>
<dbReference type="Pfam" id="PF08535">
    <property type="entry name" value="KorB"/>
    <property type="match status" value="1"/>
</dbReference>
<dbReference type="PANTHER" id="PTHR33375:SF1">
    <property type="entry name" value="CHROMOSOME-PARTITIONING PROTEIN PARB-RELATED"/>
    <property type="match status" value="1"/>
</dbReference>
<dbReference type="InterPro" id="IPR042075">
    <property type="entry name" value="KorB_DNA-db"/>
</dbReference>
<evidence type="ECO:0000256" key="1">
    <source>
        <dbReference type="ARBA" id="ARBA00006295"/>
    </source>
</evidence>
<dbReference type="PANTHER" id="PTHR33375">
    <property type="entry name" value="CHROMOSOME-PARTITIONING PROTEIN PARB-RELATED"/>
    <property type="match status" value="1"/>
</dbReference>
<dbReference type="SMART" id="SM00470">
    <property type="entry name" value="ParB"/>
    <property type="match status" value="1"/>
</dbReference>
<feature type="region of interest" description="Disordered" evidence="2">
    <location>
        <begin position="247"/>
        <end position="289"/>
    </location>
</feature>
<dbReference type="Gene3D" id="6.10.250.140">
    <property type="match status" value="1"/>
</dbReference>
<dbReference type="RefSeq" id="WP_153438245.1">
    <property type="nucleotide sequence ID" value="NZ_WIWF01000033.1"/>
</dbReference>
<gene>
    <name evidence="4" type="ORF">GHO37_10960</name>
</gene>
<dbReference type="InterPro" id="IPR013741">
    <property type="entry name" value="KorB_domain"/>
</dbReference>
<dbReference type="NCBIfam" id="TIGR00180">
    <property type="entry name" value="parB_part"/>
    <property type="match status" value="1"/>
</dbReference>
<dbReference type="Gene3D" id="3.90.1530.30">
    <property type="match status" value="1"/>
</dbReference>
<evidence type="ECO:0000259" key="3">
    <source>
        <dbReference type="SMART" id="SM00470"/>
    </source>
</evidence>
<evidence type="ECO:0000313" key="5">
    <source>
        <dbReference type="Proteomes" id="UP000447574"/>
    </source>
</evidence>
<dbReference type="InterPro" id="IPR050336">
    <property type="entry name" value="Chromosome_partition/occlusion"/>
</dbReference>
<dbReference type="InterPro" id="IPR003115">
    <property type="entry name" value="ParB_N"/>
</dbReference>
<dbReference type="GO" id="GO:0007059">
    <property type="term" value="P:chromosome segregation"/>
    <property type="evidence" value="ECO:0007669"/>
    <property type="project" value="TreeGrafter"/>
</dbReference>
<accession>A0A7X1WVR6</accession>
<comment type="caution">
    <text evidence="4">The sequence shown here is derived from an EMBL/GenBank/DDBJ whole genome shotgun (WGS) entry which is preliminary data.</text>
</comment>
<dbReference type="GO" id="GO:0005694">
    <property type="term" value="C:chromosome"/>
    <property type="evidence" value="ECO:0007669"/>
    <property type="project" value="TreeGrafter"/>
</dbReference>
<dbReference type="Proteomes" id="UP000447574">
    <property type="component" value="Unassembled WGS sequence"/>
</dbReference>
<reference evidence="4 5" key="1">
    <citation type="submission" date="2019-10" db="EMBL/GenBank/DDBJ databases">
        <title>Evaluation of single-gene subtyping targets for Pseudomonas.</title>
        <authorList>
            <person name="Reichler S.J."/>
            <person name="Orsi R.H."/>
            <person name="Wiedmann M."/>
            <person name="Martin N.H."/>
            <person name="Murphy S.I."/>
        </authorList>
    </citation>
    <scope>NUCLEOTIDE SEQUENCE [LARGE SCALE GENOMIC DNA]</scope>
    <source>
        <strain evidence="4 5">FSL R10-2932</strain>
    </source>
</reference>
<feature type="region of interest" description="Disordered" evidence="2">
    <location>
        <begin position="1"/>
        <end position="27"/>
    </location>
</feature>
<dbReference type="EMBL" id="WIWF01000033">
    <property type="protein sequence ID" value="MQT74823.1"/>
    <property type="molecule type" value="Genomic_DNA"/>
</dbReference>
<feature type="compositionally biased region" description="Basic and acidic residues" evidence="2">
    <location>
        <begin position="1"/>
        <end position="10"/>
    </location>
</feature>
<feature type="compositionally biased region" description="Basic and acidic residues" evidence="2">
    <location>
        <begin position="279"/>
        <end position="289"/>
    </location>
</feature>
<organism evidence="4 5">
    <name type="scientific">Pseudomonas helleri</name>
    <dbReference type="NCBI Taxonomy" id="1608996"/>
    <lineage>
        <taxon>Bacteria</taxon>
        <taxon>Pseudomonadati</taxon>
        <taxon>Pseudomonadota</taxon>
        <taxon>Gammaproteobacteria</taxon>
        <taxon>Pseudomonadales</taxon>
        <taxon>Pseudomonadaceae</taxon>
        <taxon>Pseudomonas</taxon>
    </lineage>
</organism>
<dbReference type="InterPro" id="IPR008988">
    <property type="entry name" value="Transcriptional_repressor_C"/>
</dbReference>
<dbReference type="InterPro" id="IPR036086">
    <property type="entry name" value="ParB/Sulfiredoxin_sf"/>
</dbReference>
<dbReference type="AlphaFoldDB" id="A0A7X1WVR6"/>
<dbReference type="Gene3D" id="1.10.10.730">
    <property type="entry name" value="KorB DNA-binding domain"/>
    <property type="match status" value="1"/>
</dbReference>
<dbReference type="SUPFAM" id="SSF109709">
    <property type="entry name" value="KorB DNA-binding domain-like"/>
    <property type="match status" value="1"/>
</dbReference>
<dbReference type="InterPro" id="IPR004437">
    <property type="entry name" value="ParB/RepB/Spo0J"/>
</dbReference>
<dbReference type="Gene3D" id="2.30.30.150">
    <property type="entry name" value="KorB, C-terminal domain"/>
    <property type="match status" value="1"/>
</dbReference>
<dbReference type="InterPro" id="IPR010575">
    <property type="entry name" value="KorB_C"/>
</dbReference>
<dbReference type="SUPFAM" id="SSF50037">
    <property type="entry name" value="C-terminal domain of transcriptional repressors"/>
    <property type="match status" value="1"/>
</dbReference>
<name>A0A7X1WVR6_9PSED</name>
<sequence>MSANTDKKPQEAAVTPKKPGGMGLGGMKLSGLLKTQAAAEESALKELDLTLIDEDPHQPRLEDNPGFRPEMIAEIGATIKARGVKQPISVRENPDKPGHYIINDGARRYRGSKWAHRTTIRAIVDNDFVPDDQVVANIQREGHTAREIAKLIEQRLASGMKKGEIAKRWGKSPAYITQHAALLNLPPVIAQAFDSGRIADITLVNELLTAHKDKPQEVADWLADENQEITRGSVKLLREFLDEGTERDPHTIDAFNGKTDAEHDDDEGGEGGEEGAGDGGKKTPKEADPTKIKKAIVQVEINGDLCRLIQTKRPTETGLAWFKNEISGEEFEADLTTAKMVALVEG</sequence>
<dbReference type="Pfam" id="PF06613">
    <property type="entry name" value="KorB_C"/>
    <property type="match status" value="1"/>
</dbReference>